<evidence type="ECO:0000256" key="6">
    <source>
        <dbReference type="ARBA" id="ARBA00022777"/>
    </source>
</evidence>
<feature type="region of interest" description="Disordered" evidence="9">
    <location>
        <begin position="583"/>
        <end position="603"/>
    </location>
</feature>
<dbReference type="Gene3D" id="3.30.565.10">
    <property type="entry name" value="Histidine kinase-like ATPase, C-terminal domain"/>
    <property type="match status" value="1"/>
</dbReference>
<dbReference type="InterPro" id="IPR004358">
    <property type="entry name" value="Sig_transdc_His_kin-like_C"/>
</dbReference>
<dbReference type="Gene3D" id="3.30.450.20">
    <property type="entry name" value="PAS domain"/>
    <property type="match status" value="1"/>
</dbReference>
<proteinExistence type="predicted"/>
<dbReference type="OrthoDB" id="9815750at2"/>
<feature type="transmembrane region" description="Helical" evidence="10">
    <location>
        <begin position="35"/>
        <end position="56"/>
    </location>
</feature>
<dbReference type="Gene3D" id="1.10.287.130">
    <property type="match status" value="1"/>
</dbReference>
<dbReference type="GO" id="GO:0006355">
    <property type="term" value="P:regulation of DNA-templated transcription"/>
    <property type="evidence" value="ECO:0007669"/>
    <property type="project" value="InterPro"/>
</dbReference>
<dbReference type="PANTHER" id="PTHR43065:SF10">
    <property type="entry name" value="PEROXIDE STRESS-ACTIVATED HISTIDINE KINASE MAK3"/>
    <property type="match status" value="1"/>
</dbReference>
<keyword evidence="3" id="KW-0597">Phosphoprotein</keyword>
<dbReference type="NCBIfam" id="TIGR00229">
    <property type="entry name" value="sensory_box"/>
    <property type="match status" value="1"/>
</dbReference>
<dbReference type="GO" id="GO:0005524">
    <property type="term" value="F:ATP binding"/>
    <property type="evidence" value="ECO:0007669"/>
    <property type="project" value="UniProtKB-KW"/>
</dbReference>
<dbReference type="Proteomes" id="UP000050482">
    <property type="component" value="Unassembled WGS sequence"/>
</dbReference>
<accession>A0A0N8PNX3</accession>
<dbReference type="InterPro" id="IPR036097">
    <property type="entry name" value="HisK_dim/P_sf"/>
</dbReference>
<dbReference type="SMART" id="SM00091">
    <property type="entry name" value="PAS"/>
    <property type="match status" value="1"/>
</dbReference>
<keyword evidence="4" id="KW-0808">Transferase</keyword>
<evidence type="ECO:0000259" key="12">
    <source>
        <dbReference type="PROSITE" id="PS50112"/>
    </source>
</evidence>
<protein>
    <recommendedName>
        <fullName evidence="2">histidine kinase</fullName>
        <ecNumber evidence="2">2.7.13.3</ecNumber>
    </recommendedName>
</protein>
<gene>
    <name evidence="14" type="ORF">AN477_16160</name>
</gene>
<sequence length="653" mass="71642">MIEQYLAHVAIILLPLFALQVWVFRRSFYELPWRLSFMTLYGVIASVWDQLYPLVVLDIRSSFSSVPLIVSFLYGKRLAGSAAVFMFLIWNLGFHPHTFIPVAISTVLYCALPFYISKRYDGMSRASRLRWGIFLSLQTVVIHCIAKFVFTRVSNTASPAHTTTTQMVFHKLIPFFGLSFVEESVMICVAIMLIDNVIEYGKLRLSMVDNDYRYRSLLEFSPLGISIFDRQDRFVLVNSAYQRITGYSSAELIGRTRFEIWFPDDIGIAKKFSSTVHTGEVFVDEEARFRHKTGRPMNVRFTVVPIMAHGKIEGYFSIMTDITESVELEKHVRETEKLSIVGQLAASIAHEIRNPLTALSGFLQLMDEGRLSTKGPHLGVMKDELNRINLIAGQLLLLGKPQAEHFDKHDVGQLIQDVVALLEPQMHMSNIECDVETDVQSNAETGVQSDAETGVKSGVKSNIRTLTILCDANQVKQALINIVKNAIEAMENAGKLTIRVQREPNDRIGLTIQDTGIGFDSDVMKRIGEPFYTTKGEGTGLGLLVTRRIVQAHAGTIEFRSKPGQGTRVTLTFPAASASGIGAESEVPAASGSRAGGGMGAAAEAGASGDMGAAAEARGDSGRVTAGSQAVDTATMPHDVAHAVELASAAGQP</sequence>
<dbReference type="InterPro" id="IPR000014">
    <property type="entry name" value="PAS"/>
</dbReference>
<comment type="catalytic activity">
    <reaction evidence="1">
        <text>ATP + protein L-histidine = ADP + protein N-phospho-L-histidine.</text>
        <dbReference type="EC" id="2.7.13.3"/>
    </reaction>
</comment>
<dbReference type="PROSITE" id="PS50112">
    <property type="entry name" value="PAS"/>
    <property type="match status" value="1"/>
</dbReference>
<evidence type="ECO:0000256" key="1">
    <source>
        <dbReference type="ARBA" id="ARBA00000085"/>
    </source>
</evidence>
<dbReference type="EC" id="2.7.13.3" evidence="2"/>
<dbReference type="EMBL" id="LJCO01000070">
    <property type="protein sequence ID" value="KPV42725.1"/>
    <property type="molecule type" value="Genomic_DNA"/>
</dbReference>
<dbReference type="SMART" id="SM00388">
    <property type="entry name" value="HisKA"/>
    <property type="match status" value="1"/>
</dbReference>
<dbReference type="SUPFAM" id="SSF55874">
    <property type="entry name" value="ATPase domain of HSP90 chaperone/DNA topoisomerase II/histidine kinase"/>
    <property type="match status" value="1"/>
</dbReference>
<evidence type="ECO:0000256" key="4">
    <source>
        <dbReference type="ARBA" id="ARBA00022679"/>
    </source>
</evidence>
<keyword evidence="6" id="KW-0418">Kinase</keyword>
<dbReference type="RefSeq" id="WP_054970207.1">
    <property type="nucleotide sequence ID" value="NZ_LJCO01000070.1"/>
</dbReference>
<dbReference type="SMART" id="SM00086">
    <property type="entry name" value="PAC"/>
    <property type="match status" value="1"/>
</dbReference>
<dbReference type="Pfam" id="PF00512">
    <property type="entry name" value="HisKA"/>
    <property type="match status" value="1"/>
</dbReference>
<dbReference type="SUPFAM" id="SSF55785">
    <property type="entry name" value="PYP-like sensor domain (PAS domain)"/>
    <property type="match status" value="1"/>
</dbReference>
<dbReference type="SUPFAM" id="SSF47384">
    <property type="entry name" value="Homodimeric domain of signal transducing histidine kinase"/>
    <property type="match status" value="1"/>
</dbReference>
<evidence type="ECO:0000256" key="10">
    <source>
        <dbReference type="SAM" id="Phobius"/>
    </source>
</evidence>
<feature type="compositionally biased region" description="Low complexity" evidence="9">
    <location>
        <begin position="583"/>
        <end position="593"/>
    </location>
</feature>
<keyword evidence="10" id="KW-1133">Transmembrane helix</keyword>
<dbReference type="InterPro" id="IPR003594">
    <property type="entry name" value="HATPase_dom"/>
</dbReference>
<dbReference type="InterPro" id="IPR005467">
    <property type="entry name" value="His_kinase_dom"/>
</dbReference>
<dbReference type="CDD" id="cd00082">
    <property type="entry name" value="HisKA"/>
    <property type="match status" value="1"/>
</dbReference>
<evidence type="ECO:0000256" key="5">
    <source>
        <dbReference type="ARBA" id="ARBA00022741"/>
    </source>
</evidence>
<dbReference type="InterPro" id="IPR035965">
    <property type="entry name" value="PAS-like_dom_sf"/>
</dbReference>
<dbReference type="SMART" id="SM00387">
    <property type="entry name" value="HATPase_c"/>
    <property type="match status" value="1"/>
</dbReference>
<dbReference type="PROSITE" id="PS50113">
    <property type="entry name" value="PAC"/>
    <property type="match status" value="1"/>
</dbReference>
<reference evidence="14 15" key="1">
    <citation type="submission" date="2015-09" db="EMBL/GenBank/DDBJ databases">
        <title>Draft genome sequence of Alicyclobacillus ferrooxydans DSM 22381.</title>
        <authorList>
            <person name="Hemp J."/>
        </authorList>
    </citation>
    <scope>NUCLEOTIDE SEQUENCE [LARGE SCALE GENOMIC DNA]</scope>
    <source>
        <strain evidence="14 15">TC-34</strain>
    </source>
</reference>
<dbReference type="PANTHER" id="PTHR43065">
    <property type="entry name" value="SENSOR HISTIDINE KINASE"/>
    <property type="match status" value="1"/>
</dbReference>
<feature type="transmembrane region" description="Helical" evidence="10">
    <location>
        <begin position="98"/>
        <end position="117"/>
    </location>
</feature>
<name>A0A0N8PNX3_9BACL</name>
<evidence type="ECO:0000259" key="13">
    <source>
        <dbReference type="PROSITE" id="PS50113"/>
    </source>
</evidence>
<keyword evidence="8" id="KW-0902">Two-component regulatory system</keyword>
<dbReference type="InterPro" id="IPR036890">
    <property type="entry name" value="HATPase_C_sf"/>
</dbReference>
<evidence type="ECO:0000256" key="9">
    <source>
        <dbReference type="SAM" id="MobiDB-lite"/>
    </source>
</evidence>
<keyword evidence="10" id="KW-0812">Transmembrane</keyword>
<keyword evidence="5" id="KW-0547">Nucleotide-binding</keyword>
<feature type="domain" description="PAC" evidence="13">
    <location>
        <begin position="283"/>
        <end position="334"/>
    </location>
</feature>
<evidence type="ECO:0000259" key="11">
    <source>
        <dbReference type="PROSITE" id="PS50109"/>
    </source>
</evidence>
<evidence type="ECO:0000256" key="8">
    <source>
        <dbReference type="ARBA" id="ARBA00023012"/>
    </source>
</evidence>
<feature type="transmembrane region" description="Helical" evidence="10">
    <location>
        <begin position="172"/>
        <end position="194"/>
    </location>
</feature>
<dbReference type="PROSITE" id="PS50109">
    <property type="entry name" value="HIS_KIN"/>
    <property type="match status" value="1"/>
</dbReference>
<dbReference type="InterPro" id="IPR013767">
    <property type="entry name" value="PAS_fold"/>
</dbReference>
<feature type="transmembrane region" description="Helical" evidence="10">
    <location>
        <begin position="5"/>
        <end position="23"/>
    </location>
</feature>
<feature type="domain" description="Histidine kinase" evidence="11">
    <location>
        <begin position="347"/>
        <end position="577"/>
    </location>
</feature>
<organism evidence="14 15">
    <name type="scientific">Alicyclobacillus ferrooxydans</name>
    <dbReference type="NCBI Taxonomy" id="471514"/>
    <lineage>
        <taxon>Bacteria</taxon>
        <taxon>Bacillati</taxon>
        <taxon>Bacillota</taxon>
        <taxon>Bacilli</taxon>
        <taxon>Bacillales</taxon>
        <taxon>Alicyclobacillaceae</taxon>
        <taxon>Alicyclobacillus</taxon>
    </lineage>
</organism>
<keyword evidence="7" id="KW-0067">ATP-binding</keyword>
<evidence type="ECO:0000313" key="14">
    <source>
        <dbReference type="EMBL" id="KPV42725.1"/>
    </source>
</evidence>
<feature type="domain" description="PAS" evidence="12">
    <location>
        <begin position="210"/>
        <end position="265"/>
    </location>
</feature>
<evidence type="ECO:0000256" key="7">
    <source>
        <dbReference type="ARBA" id="ARBA00022840"/>
    </source>
</evidence>
<evidence type="ECO:0000256" key="2">
    <source>
        <dbReference type="ARBA" id="ARBA00012438"/>
    </source>
</evidence>
<dbReference type="Pfam" id="PF02518">
    <property type="entry name" value="HATPase_c"/>
    <property type="match status" value="1"/>
</dbReference>
<dbReference type="InterPro" id="IPR001610">
    <property type="entry name" value="PAC"/>
</dbReference>
<dbReference type="Pfam" id="PF00989">
    <property type="entry name" value="PAS"/>
    <property type="match status" value="1"/>
</dbReference>
<feature type="transmembrane region" description="Helical" evidence="10">
    <location>
        <begin position="68"/>
        <end position="92"/>
    </location>
</feature>
<evidence type="ECO:0000256" key="3">
    <source>
        <dbReference type="ARBA" id="ARBA00022553"/>
    </source>
</evidence>
<dbReference type="InterPro" id="IPR000700">
    <property type="entry name" value="PAS-assoc_C"/>
</dbReference>
<keyword evidence="10" id="KW-0472">Membrane</keyword>
<dbReference type="InterPro" id="IPR003661">
    <property type="entry name" value="HisK_dim/P_dom"/>
</dbReference>
<keyword evidence="15" id="KW-1185">Reference proteome</keyword>
<dbReference type="AlphaFoldDB" id="A0A0N8PNX3"/>
<dbReference type="STRING" id="471514.AN477_16160"/>
<dbReference type="PATRIC" id="fig|471514.4.peg.4020"/>
<comment type="caution">
    <text evidence="14">The sequence shown here is derived from an EMBL/GenBank/DDBJ whole genome shotgun (WGS) entry which is preliminary data.</text>
</comment>
<evidence type="ECO:0000313" key="15">
    <source>
        <dbReference type="Proteomes" id="UP000050482"/>
    </source>
</evidence>
<dbReference type="PRINTS" id="PR00344">
    <property type="entry name" value="BCTRLSENSOR"/>
</dbReference>
<dbReference type="GO" id="GO:0000155">
    <property type="term" value="F:phosphorelay sensor kinase activity"/>
    <property type="evidence" value="ECO:0007669"/>
    <property type="project" value="InterPro"/>
</dbReference>
<dbReference type="CDD" id="cd00130">
    <property type="entry name" value="PAS"/>
    <property type="match status" value="1"/>
</dbReference>